<protein>
    <submittedName>
        <fullName evidence="2">Uncharacterized protein</fullName>
    </submittedName>
</protein>
<keyword evidence="1" id="KW-0472">Membrane</keyword>
<keyword evidence="1" id="KW-1133">Transmembrane helix</keyword>
<name>A0A9P5Y8R6_9AGAR</name>
<evidence type="ECO:0000313" key="2">
    <source>
        <dbReference type="EMBL" id="KAF9465647.1"/>
    </source>
</evidence>
<feature type="transmembrane region" description="Helical" evidence="1">
    <location>
        <begin position="58"/>
        <end position="77"/>
    </location>
</feature>
<gene>
    <name evidence="2" type="ORF">BDZ94DRAFT_1253599</name>
</gene>
<keyword evidence="1" id="KW-0812">Transmembrane</keyword>
<dbReference type="EMBL" id="MU150246">
    <property type="protein sequence ID" value="KAF9465647.1"/>
    <property type="molecule type" value="Genomic_DNA"/>
</dbReference>
<accession>A0A9P5Y8R6</accession>
<evidence type="ECO:0000313" key="3">
    <source>
        <dbReference type="Proteomes" id="UP000807353"/>
    </source>
</evidence>
<organism evidence="2 3">
    <name type="scientific">Collybia nuda</name>
    <dbReference type="NCBI Taxonomy" id="64659"/>
    <lineage>
        <taxon>Eukaryota</taxon>
        <taxon>Fungi</taxon>
        <taxon>Dikarya</taxon>
        <taxon>Basidiomycota</taxon>
        <taxon>Agaricomycotina</taxon>
        <taxon>Agaricomycetes</taxon>
        <taxon>Agaricomycetidae</taxon>
        <taxon>Agaricales</taxon>
        <taxon>Tricholomatineae</taxon>
        <taxon>Clitocybaceae</taxon>
        <taxon>Collybia</taxon>
    </lineage>
</organism>
<dbReference type="Proteomes" id="UP000807353">
    <property type="component" value="Unassembled WGS sequence"/>
</dbReference>
<keyword evidence="3" id="KW-1185">Reference proteome</keyword>
<proteinExistence type="predicted"/>
<evidence type="ECO:0000256" key="1">
    <source>
        <dbReference type="SAM" id="Phobius"/>
    </source>
</evidence>
<reference evidence="2" key="1">
    <citation type="submission" date="2020-11" db="EMBL/GenBank/DDBJ databases">
        <authorList>
            <consortium name="DOE Joint Genome Institute"/>
            <person name="Ahrendt S."/>
            <person name="Riley R."/>
            <person name="Andreopoulos W."/>
            <person name="Labutti K."/>
            <person name="Pangilinan J."/>
            <person name="Ruiz-Duenas F.J."/>
            <person name="Barrasa J.M."/>
            <person name="Sanchez-Garcia M."/>
            <person name="Camarero S."/>
            <person name="Miyauchi S."/>
            <person name="Serrano A."/>
            <person name="Linde D."/>
            <person name="Babiker R."/>
            <person name="Drula E."/>
            <person name="Ayuso-Fernandez I."/>
            <person name="Pacheco R."/>
            <person name="Padilla G."/>
            <person name="Ferreira P."/>
            <person name="Barriuso J."/>
            <person name="Kellner H."/>
            <person name="Castanera R."/>
            <person name="Alfaro M."/>
            <person name="Ramirez L."/>
            <person name="Pisabarro A.G."/>
            <person name="Kuo A."/>
            <person name="Tritt A."/>
            <person name="Lipzen A."/>
            <person name="He G."/>
            <person name="Yan M."/>
            <person name="Ng V."/>
            <person name="Cullen D."/>
            <person name="Martin F."/>
            <person name="Rosso M.-N."/>
            <person name="Henrissat B."/>
            <person name="Hibbett D."/>
            <person name="Martinez A.T."/>
            <person name="Grigoriev I.V."/>
        </authorList>
    </citation>
    <scope>NUCLEOTIDE SEQUENCE</scope>
    <source>
        <strain evidence="2">CBS 247.69</strain>
    </source>
</reference>
<comment type="caution">
    <text evidence="2">The sequence shown here is derived from an EMBL/GenBank/DDBJ whole genome shotgun (WGS) entry which is preliminary data.</text>
</comment>
<sequence length="83" mass="9405">MLQGRPGSIISGALIHLHAFREADPWKLESWKNGAMFMSFDGTRDIFFIRLRLEAQNLIFSGYFIVFLGCVLAGLPIPRKTYG</sequence>
<dbReference type="AlphaFoldDB" id="A0A9P5Y8R6"/>